<comment type="caution">
    <text evidence="2">The sequence shown here is derived from an EMBL/GenBank/DDBJ whole genome shotgun (WGS) entry which is preliminary data.</text>
</comment>
<accession>A0A401PVY3</accession>
<dbReference type="GO" id="GO:0005737">
    <property type="term" value="C:cytoplasm"/>
    <property type="evidence" value="ECO:0007669"/>
    <property type="project" value="InterPro"/>
</dbReference>
<reference evidence="2 3" key="1">
    <citation type="journal article" date="2018" name="Nat. Ecol. Evol.">
        <title>Shark genomes provide insights into elasmobranch evolution and the origin of vertebrates.</title>
        <authorList>
            <person name="Hara Y"/>
            <person name="Yamaguchi K"/>
            <person name="Onimaru K"/>
            <person name="Kadota M"/>
            <person name="Koyanagi M"/>
            <person name="Keeley SD"/>
            <person name="Tatsumi K"/>
            <person name="Tanaka K"/>
            <person name="Motone F"/>
            <person name="Kageyama Y"/>
            <person name="Nozu R"/>
            <person name="Adachi N"/>
            <person name="Nishimura O"/>
            <person name="Nakagawa R"/>
            <person name="Tanegashima C"/>
            <person name="Kiyatake I"/>
            <person name="Matsumoto R"/>
            <person name="Murakumo K"/>
            <person name="Nishida K"/>
            <person name="Terakita A"/>
            <person name="Kuratani S"/>
            <person name="Sato K"/>
            <person name="Hyodo S Kuraku.S."/>
        </authorList>
    </citation>
    <scope>NUCLEOTIDE SEQUENCE [LARGE SCALE GENOMIC DNA]</scope>
</reference>
<dbReference type="GO" id="GO:0030170">
    <property type="term" value="F:pyridoxal phosphate binding"/>
    <property type="evidence" value="ECO:0007669"/>
    <property type="project" value="InterPro"/>
</dbReference>
<dbReference type="Gene3D" id="3.90.1150.10">
    <property type="entry name" value="Aspartate Aminotransferase, domain 1"/>
    <property type="match status" value="1"/>
</dbReference>
<dbReference type="OrthoDB" id="5978656at2759"/>
<dbReference type="OMA" id="DECLDSQ"/>
<dbReference type="InterPro" id="IPR010111">
    <property type="entry name" value="Kynureninase"/>
</dbReference>
<dbReference type="GO" id="GO:0019441">
    <property type="term" value="P:L-tryptophan catabolic process to kynurenine"/>
    <property type="evidence" value="ECO:0007669"/>
    <property type="project" value="TreeGrafter"/>
</dbReference>
<dbReference type="STRING" id="75743.A0A401PVY3"/>
<dbReference type="GO" id="GO:0009435">
    <property type="term" value="P:NAD+ biosynthetic process"/>
    <property type="evidence" value="ECO:0007669"/>
    <property type="project" value="InterPro"/>
</dbReference>
<evidence type="ECO:0000313" key="3">
    <source>
        <dbReference type="Proteomes" id="UP000288216"/>
    </source>
</evidence>
<gene>
    <name evidence="2" type="ORF">scyTo_0021083</name>
</gene>
<evidence type="ECO:0000313" key="2">
    <source>
        <dbReference type="EMBL" id="GCB77268.1"/>
    </source>
</evidence>
<dbReference type="InterPro" id="IPR015422">
    <property type="entry name" value="PyrdxlP-dep_Trfase_small"/>
</dbReference>
<proteinExistence type="predicted"/>
<dbReference type="PANTHER" id="PTHR14084">
    <property type="entry name" value="KYNURENINASE"/>
    <property type="match status" value="1"/>
</dbReference>
<dbReference type="Proteomes" id="UP000288216">
    <property type="component" value="Unassembled WGS sequence"/>
</dbReference>
<protein>
    <submittedName>
        <fullName evidence="2">Uncharacterized protein</fullName>
    </submittedName>
</protein>
<evidence type="ECO:0000256" key="1">
    <source>
        <dbReference type="ARBA" id="ARBA00022898"/>
    </source>
</evidence>
<dbReference type="EMBL" id="BFAA01018074">
    <property type="protein sequence ID" value="GCB77268.1"/>
    <property type="molecule type" value="Genomic_DNA"/>
</dbReference>
<dbReference type="GO" id="GO:0043420">
    <property type="term" value="P:anthranilate metabolic process"/>
    <property type="evidence" value="ECO:0007669"/>
    <property type="project" value="TreeGrafter"/>
</dbReference>
<organism evidence="2 3">
    <name type="scientific">Scyliorhinus torazame</name>
    <name type="common">Cloudy catshark</name>
    <name type="synonym">Catulus torazame</name>
    <dbReference type="NCBI Taxonomy" id="75743"/>
    <lineage>
        <taxon>Eukaryota</taxon>
        <taxon>Metazoa</taxon>
        <taxon>Chordata</taxon>
        <taxon>Craniata</taxon>
        <taxon>Vertebrata</taxon>
        <taxon>Chondrichthyes</taxon>
        <taxon>Elasmobranchii</taxon>
        <taxon>Galeomorphii</taxon>
        <taxon>Galeoidea</taxon>
        <taxon>Carcharhiniformes</taxon>
        <taxon>Scyliorhinidae</taxon>
        <taxon>Scyliorhinus</taxon>
    </lineage>
</organism>
<keyword evidence="1" id="KW-0663">Pyridoxal phosphate</keyword>
<sequence length="103" mass="11465">MVDLTLVEAEDDSVYLNGNSLGLQPKKTKAYIEEELDKWAKIGCYGHFVGAFPWALADECTVELMTDLVGCNAEMRRILNQSFHFSPLPHRGRCSLLCGLTTA</sequence>
<dbReference type="PANTHER" id="PTHR14084:SF0">
    <property type="entry name" value="KYNURENINASE"/>
    <property type="match status" value="1"/>
</dbReference>
<dbReference type="AlphaFoldDB" id="A0A401PVY3"/>
<dbReference type="GO" id="GO:0030429">
    <property type="term" value="F:kynureninase activity"/>
    <property type="evidence" value="ECO:0007669"/>
    <property type="project" value="InterPro"/>
</dbReference>
<keyword evidence="3" id="KW-1185">Reference proteome</keyword>
<name>A0A401PVY3_SCYTO</name>